<feature type="region of interest" description="Disordered" evidence="14">
    <location>
        <begin position="799"/>
        <end position="818"/>
    </location>
</feature>
<dbReference type="InterPro" id="IPR013083">
    <property type="entry name" value="Znf_RING/FYVE/PHD"/>
</dbReference>
<reference evidence="17" key="2">
    <citation type="submission" date="2020-11" db="EMBL/GenBank/DDBJ databases">
        <authorList>
            <person name="McCartney M.A."/>
            <person name="Auch B."/>
            <person name="Kono T."/>
            <person name="Mallez S."/>
            <person name="Becker A."/>
            <person name="Gohl D.M."/>
            <person name="Silverstein K.A.T."/>
            <person name="Koren S."/>
            <person name="Bechman K.B."/>
            <person name="Herman A."/>
            <person name="Abrahante J.E."/>
            <person name="Garbe J."/>
        </authorList>
    </citation>
    <scope>NUCLEOTIDE SEQUENCE</scope>
    <source>
        <strain evidence="17">Duluth1</strain>
        <tissue evidence="17">Whole animal</tissue>
    </source>
</reference>
<keyword evidence="8" id="KW-0472">Membrane</keyword>
<protein>
    <recommendedName>
        <fullName evidence="3">phosphatidylinositol-3,5-bisphosphate 3-phosphatase</fullName>
        <ecNumber evidence="3">3.1.3.95</ecNumber>
    </recommendedName>
    <alternativeName>
        <fullName evidence="9">Phosphatidylinositol-3,5-bisphosphate 3-phosphatase</fullName>
    </alternativeName>
</protein>
<dbReference type="InterPro" id="IPR010569">
    <property type="entry name" value="Myotubularin-like_Pase_dom"/>
</dbReference>
<dbReference type="Pfam" id="PF06602">
    <property type="entry name" value="Myotub-related"/>
    <property type="match status" value="1"/>
</dbReference>
<dbReference type="InterPro" id="IPR030564">
    <property type="entry name" value="Myotubularin"/>
</dbReference>
<evidence type="ECO:0000256" key="4">
    <source>
        <dbReference type="ARBA" id="ARBA00022723"/>
    </source>
</evidence>
<evidence type="ECO:0000259" key="15">
    <source>
        <dbReference type="PROSITE" id="PS50178"/>
    </source>
</evidence>
<feature type="binding site" evidence="11">
    <location>
        <begin position="327"/>
        <end position="330"/>
    </location>
    <ligand>
        <name>substrate</name>
    </ligand>
</feature>
<name>A0A9D4N835_DREPO</name>
<feature type="compositionally biased region" description="Low complexity" evidence="14">
    <location>
        <begin position="289"/>
        <end position="307"/>
    </location>
</feature>
<dbReference type="GO" id="GO:0016020">
    <property type="term" value="C:membrane"/>
    <property type="evidence" value="ECO:0007669"/>
    <property type="project" value="UniProtKB-SubCell"/>
</dbReference>
<feature type="domain" description="FYVE-type" evidence="15">
    <location>
        <begin position="1146"/>
        <end position="1206"/>
    </location>
</feature>
<dbReference type="InterPro" id="IPR000306">
    <property type="entry name" value="Znf_FYVE"/>
</dbReference>
<gene>
    <name evidence="17" type="ORF">DPMN_013687</name>
</gene>
<dbReference type="InterPro" id="IPR029021">
    <property type="entry name" value="Prot-tyrosine_phosphatase-like"/>
</dbReference>
<dbReference type="PANTHER" id="PTHR10807:SF75">
    <property type="entry name" value="PHOSPHATIDYLINOSITOL-3-PHOSPHATE PHOSPHATASE"/>
    <property type="match status" value="1"/>
</dbReference>
<evidence type="ECO:0000256" key="8">
    <source>
        <dbReference type="ARBA" id="ARBA00023136"/>
    </source>
</evidence>
<feature type="region of interest" description="Disordered" evidence="14">
    <location>
        <begin position="655"/>
        <end position="690"/>
    </location>
</feature>
<dbReference type="OrthoDB" id="271628at2759"/>
<dbReference type="GO" id="GO:0010506">
    <property type="term" value="P:regulation of autophagy"/>
    <property type="evidence" value="ECO:0007669"/>
    <property type="project" value="TreeGrafter"/>
</dbReference>
<dbReference type="GO" id="GO:0005737">
    <property type="term" value="C:cytoplasm"/>
    <property type="evidence" value="ECO:0007669"/>
    <property type="project" value="TreeGrafter"/>
</dbReference>
<evidence type="ECO:0000256" key="11">
    <source>
        <dbReference type="PIRSR" id="PIRSR630564-2"/>
    </source>
</evidence>
<keyword evidence="7" id="KW-0862">Zinc</keyword>
<evidence type="ECO:0000256" key="13">
    <source>
        <dbReference type="SAM" id="Coils"/>
    </source>
</evidence>
<evidence type="ECO:0000256" key="10">
    <source>
        <dbReference type="PIRSR" id="PIRSR630564-1"/>
    </source>
</evidence>
<sequence>MHDSLNGVDGEPASMEHIKRSDAFPPKPFIKEDEILRLPFPPLNGEFPEFIGRTADGTISLTNYRVLIHNKATLHNIPLGNIDYIDARDIFYLNVFCKDATVVRCGFPTNDKCLSMFKRLQGKLEPAAKNEDVFAFCFYTYCIDHESSSADGCCQLCPTGRDKDGYNFTQEMERLGFDTINAWSITEINNNYSLCSSYPTEHIIPKGVQDDCLKNVAGFRALKRFPSVTWRNVRNGAVLVRSGQPEMGIFGWRNTDDENLLNAIPLACSRNPGNRNRARRSPSKEDGSGSEISSDESSSIESSISGDVPPKKMMIIDCRSYSVAIANRAKGGGVECQEYYENCEIQFMNLPNIHTVRNSFISLRVLCSGTRDPSSWLSGLESTRWLHHIAGLMKAAALVVNYNEKEGRSVLVHCSDGWDRTPQVISLAEIMLDPYYRTIEGFQVLVEREWLQYGHKFADRCGNGVHSDDVNERCPVFLQWLECVYQLLNQFPCQFEFTEGYLLKLVQHTYSCLFGTFLCNTQKERVSESLHRHTASVWRLLEDKKFVNCLYAPTAEHEVLYPATNIQSLKLWASVYLSNSSSFASTEDVANQTVLVADGNQEPSPGLQKTRSCDNLLLATDMNTSLSRRKSDPNIAMDHCDQILLKDAINGDTCSSSESVKSSDNDRSVSENGDLTLNGGRDEHNSDVLMNGNENSALTIQSDFVCDNSDNKLENEHVCSVGENGEEERSNEDAVVNGVEKSVGVNCKIEGQIGAENSSHPNNHVETLTFNGNMPNGHCSNGVPVTNGFHEMNVHNGFTSSSSSENVKNGWDGSESENSIETISDCEDNSITMSNGAYTHANGVNGINGKHFSHNSTSTRSYSNGDVLDLDSKISLLKLQERRKNSALLSPSLESSTDTVTEDVHNGDSSHTLTPSNSCHGNRVASLQSLCDEATRKNLENFASISTSTSDLSDSRVHAKLLENGLALLNKEDTYHSSLKLPCILSQTALKKSPSGLYSKQSESSLSSTVFHSCGSESKNSSCPPTPATSDTKSIDVRVSKSGLSRHLDIDGLTKFSDPVQKQISQIIDSYEQRMLQMQEEITGLQRMLAQHASACNGDVCNLQFHELPGSCDLASIQSNYSNAASDASWDQMDDPEVNIVRWVPDHTVTHCASCDQQFTYLNRKHHCRNCGRIFCHNCSSEKAPVPQQMTNVDQRVCKACFRDISSNLSKSIIEVDELSSLGAAASN</sequence>
<dbReference type="PANTHER" id="PTHR10807">
    <property type="entry name" value="MYOTUBULARIN-RELATED"/>
    <property type="match status" value="1"/>
</dbReference>
<evidence type="ECO:0000256" key="3">
    <source>
        <dbReference type="ARBA" id="ARBA00012903"/>
    </source>
</evidence>
<dbReference type="GO" id="GO:0019903">
    <property type="term" value="F:protein phosphatase binding"/>
    <property type="evidence" value="ECO:0007669"/>
    <property type="project" value="TreeGrafter"/>
</dbReference>
<proteinExistence type="inferred from homology"/>
<dbReference type="Gene3D" id="3.30.40.10">
    <property type="entry name" value="Zinc/RING finger domain, C3HC4 (zinc finger)"/>
    <property type="match status" value="1"/>
</dbReference>
<comment type="caution">
    <text evidence="17">The sequence shown here is derived from an EMBL/GenBank/DDBJ whole genome shotgun (WGS) entry which is preliminary data.</text>
</comment>
<evidence type="ECO:0000256" key="9">
    <source>
        <dbReference type="ARBA" id="ARBA00032571"/>
    </source>
</evidence>
<evidence type="ECO:0000256" key="7">
    <source>
        <dbReference type="ARBA" id="ARBA00022833"/>
    </source>
</evidence>
<evidence type="ECO:0000259" key="16">
    <source>
        <dbReference type="PROSITE" id="PS51339"/>
    </source>
</evidence>
<dbReference type="AlphaFoldDB" id="A0A9D4N835"/>
<feature type="domain" description="Myotubularin phosphatase" evidence="16">
    <location>
        <begin position="162"/>
        <end position="576"/>
    </location>
</feature>
<dbReference type="GO" id="GO:0004438">
    <property type="term" value="F:phosphatidylinositol-3-phosphate phosphatase activity"/>
    <property type="evidence" value="ECO:0007669"/>
    <property type="project" value="TreeGrafter"/>
</dbReference>
<dbReference type="SUPFAM" id="SSF57903">
    <property type="entry name" value="FYVE/PHD zinc finger"/>
    <property type="match status" value="1"/>
</dbReference>
<feature type="binding site" evidence="11">
    <location>
        <begin position="352"/>
        <end position="353"/>
    </location>
    <ligand>
        <name>substrate</name>
    </ligand>
</feature>
<evidence type="ECO:0000256" key="5">
    <source>
        <dbReference type="ARBA" id="ARBA00022771"/>
    </source>
</evidence>
<evidence type="ECO:0000256" key="2">
    <source>
        <dbReference type="ARBA" id="ARBA00007471"/>
    </source>
</evidence>
<dbReference type="EC" id="3.1.3.95" evidence="3"/>
<dbReference type="EMBL" id="JAIWYP010000001">
    <property type="protein sequence ID" value="KAH3889628.1"/>
    <property type="molecule type" value="Genomic_DNA"/>
</dbReference>
<keyword evidence="13" id="KW-0175">Coiled coil</keyword>
<evidence type="ECO:0000313" key="17">
    <source>
        <dbReference type="EMBL" id="KAH3889628.1"/>
    </source>
</evidence>
<dbReference type="PROSITE" id="PS00383">
    <property type="entry name" value="TYR_PHOSPHATASE_1"/>
    <property type="match status" value="1"/>
</dbReference>
<dbReference type="GO" id="GO:0052629">
    <property type="term" value="F:phosphatidylinositol-3,5-bisphosphate 3-phosphatase activity"/>
    <property type="evidence" value="ECO:0007669"/>
    <property type="project" value="UniProtKB-EC"/>
</dbReference>
<evidence type="ECO:0000256" key="1">
    <source>
        <dbReference type="ARBA" id="ARBA00004370"/>
    </source>
</evidence>
<keyword evidence="18" id="KW-1185">Reference proteome</keyword>
<evidence type="ECO:0000256" key="12">
    <source>
        <dbReference type="PROSITE-ProRule" id="PRU00091"/>
    </source>
</evidence>
<comment type="subcellular location">
    <subcellularLocation>
        <location evidence="1">Membrane</location>
    </subcellularLocation>
</comment>
<dbReference type="SUPFAM" id="SSF52799">
    <property type="entry name" value="(Phosphotyrosine protein) phosphatases II"/>
    <property type="match status" value="1"/>
</dbReference>
<evidence type="ECO:0000256" key="6">
    <source>
        <dbReference type="ARBA" id="ARBA00022801"/>
    </source>
</evidence>
<accession>A0A9D4N835</accession>
<feature type="binding site" evidence="11">
    <location>
        <begin position="414"/>
        <end position="420"/>
    </location>
    <ligand>
        <name>substrate</name>
    </ligand>
</feature>
<dbReference type="SUPFAM" id="SSF50729">
    <property type="entry name" value="PH domain-like"/>
    <property type="match status" value="1"/>
</dbReference>
<feature type="compositionally biased region" description="Polar residues" evidence="14">
    <location>
        <begin position="909"/>
        <end position="918"/>
    </location>
</feature>
<comment type="similarity">
    <text evidence="2">Belongs to the protein-tyrosine phosphatase family. Non-receptor class myotubularin subfamily.</text>
</comment>
<evidence type="ECO:0000256" key="14">
    <source>
        <dbReference type="SAM" id="MobiDB-lite"/>
    </source>
</evidence>
<evidence type="ECO:0000313" key="18">
    <source>
        <dbReference type="Proteomes" id="UP000828390"/>
    </source>
</evidence>
<dbReference type="Pfam" id="PF01363">
    <property type="entry name" value="FYVE"/>
    <property type="match status" value="1"/>
</dbReference>
<organism evidence="17 18">
    <name type="scientific">Dreissena polymorpha</name>
    <name type="common">Zebra mussel</name>
    <name type="synonym">Mytilus polymorpha</name>
    <dbReference type="NCBI Taxonomy" id="45954"/>
    <lineage>
        <taxon>Eukaryota</taxon>
        <taxon>Metazoa</taxon>
        <taxon>Spiralia</taxon>
        <taxon>Lophotrochozoa</taxon>
        <taxon>Mollusca</taxon>
        <taxon>Bivalvia</taxon>
        <taxon>Autobranchia</taxon>
        <taxon>Heteroconchia</taxon>
        <taxon>Euheterodonta</taxon>
        <taxon>Imparidentia</taxon>
        <taxon>Neoheterodontei</taxon>
        <taxon>Myida</taxon>
        <taxon>Dreissenoidea</taxon>
        <taxon>Dreissenidae</taxon>
        <taxon>Dreissena</taxon>
    </lineage>
</organism>
<feature type="compositionally biased region" description="Polar residues" evidence="14">
    <location>
        <begin position="887"/>
        <end position="899"/>
    </location>
</feature>
<dbReference type="InterPro" id="IPR011011">
    <property type="entry name" value="Znf_FYVE_PHD"/>
</dbReference>
<keyword evidence="5 12" id="KW-0863">Zinc-finger</keyword>
<feature type="active site" description="Phosphocysteine intermediate" evidence="10">
    <location>
        <position position="414"/>
    </location>
</feature>
<feature type="region of interest" description="Disordered" evidence="14">
    <location>
        <begin position="887"/>
        <end position="918"/>
    </location>
</feature>
<reference evidence="17" key="1">
    <citation type="journal article" date="2019" name="bioRxiv">
        <title>The Genome of the Zebra Mussel, Dreissena polymorpha: A Resource for Invasive Species Research.</title>
        <authorList>
            <person name="McCartney M.A."/>
            <person name="Auch B."/>
            <person name="Kono T."/>
            <person name="Mallez S."/>
            <person name="Zhang Y."/>
            <person name="Obille A."/>
            <person name="Becker A."/>
            <person name="Abrahante J.E."/>
            <person name="Garbe J."/>
            <person name="Badalamenti J.P."/>
            <person name="Herman A."/>
            <person name="Mangelson H."/>
            <person name="Liachko I."/>
            <person name="Sullivan S."/>
            <person name="Sone E.D."/>
            <person name="Koren S."/>
            <person name="Silverstein K.A.T."/>
            <person name="Beckman K.B."/>
            <person name="Gohl D.M."/>
        </authorList>
    </citation>
    <scope>NUCLEOTIDE SEQUENCE</scope>
    <source>
        <strain evidence="17">Duluth1</strain>
        <tissue evidence="17">Whole animal</tissue>
    </source>
</reference>
<keyword evidence="6" id="KW-0378">Hydrolase</keyword>
<dbReference type="Proteomes" id="UP000828390">
    <property type="component" value="Unassembled WGS sequence"/>
</dbReference>
<dbReference type="SMART" id="SM00064">
    <property type="entry name" value="FYVE"/>
    <property type="match status" value="1"/>
</dbReference>
<dbReference type="GO" id="GO:0046856">
    <property type="term" value="P:phosphatidylinositol dephosphorylation"/>
    <property type="evidence" value="ECO:0007669"/>
    <property type="project" value="TreeGrafter"/>
</dbReference>
<dbReference type="GO" id="GO:0008270">
    <property type="term" value="F:zinc ion binding"/>
    <property type="evidence" value="ECO:0007669"/>
    <property type="project" value="UniProtKB-KW"/>
</dbReference>
<keyword evidence="4" id="KW-0479">Metal-binding</keyword>
<dbReference type="PROSITE" id="PS50178">
    <property type="entry name" value="ZF_FYVE"/>
    <property type="match status" value="1"/>
</dbReference>
<feature type="coiled-coil region" evidence="13">
    <location>
        <begin position="1061"/>
        <end position="1088"/>
    </location>
</feature>
<feature type="region of interest" description="Disordered" evidence="14">
    <location>
        <begin position="271"/>
        <end position="308"/>
    </location>
</feature>
<dbReference type="InterPro" id="IPR017455">
    <property type="entry name" value="Znf_FYVE-rel"/>
</dbReference>
<dbReference type="InterPro" id="IPR016130">
    <property type="entry name" value="Tyr_Pase_AS"/>
</dbReference>
<dbReference type="PROSITE" id="PS51339">
    <property type="entry name" value="PPASE_MYOTUBULARIN"/>
    <property type="match status" value="1"/>
</dbReference>